<comment type="caution">
    <text evidence="4">The sequence shown here is derived from an EMBL/GenBank/DDBJ whole genome shotgun (WGS) entry which is preliminary data.</text>
</comment>
<name>A0A847U8Y5_9EURY</name>
<keyword evidence="2" id="KW-1133">Transmembrane helix</keyword>
<accession>A0A847U8Y5</accession>
<keyword evidence="2" id="KW-0812">Transmembrane</keyword>
<sequence length="136" mass="14402">MHRVLRYCCSIAVALAVTAVVAGVATSDHILLFVIPPLYGLTTSFAIAHWRAWTRYSSRGGARGAKIRNGLVGGVLGGSGVLLLSTVSVSVWVVAVGFLLLGHVNTVVEFDHELDDRSSPEQPSDDEAESPSIQTS</sequence>
<reference evidence="4" key="1">
    <citation type="submission" date="2019-12" db="EMBL/GenBank/DDBJ databases">
        <title>Whole-genome sequence of Halomicrobium mukohataei pws1.</title>
        <authorList>
            <person name="Verma D.K."/>
            <person name="Gopal K."/>
            <person name="Prasad E.S."/>
        </authorList>
    </citation>
    <scope>NUCLEOTIDE SEQUENCE</scope>
    <source>
        <strain evidence="4">Pws1</strain>
    </source>
</reference>
<feature type="transmembrane region" description="Helical" evidence="2">
    <location>
        <begin position="71"/>
        <end position="101"/>
    </location>
</feature>
<feature type="domain" description="DUF8153" evidence="3">
    <location>
        <begin position="19"/>
        <end position="113"/>
    </location>
</feature>
<dbReference type="EMBL" id="WOYG01000001">
    <property type="protein sequence ID" value="NLV09459.1"/>
    <property type="molecule type" value="Genomic_DNA"/>
</dbReference>
<feature type="transmembrane region" description="Helical" evidence="2">
    <location>
        <begin position="7"/>
        <end position="24"/>
    </location>
</feature>
<evidence type="ECO:0000256" key="2">
    <source>
        <dbReference type="SAM" id="Phobius"/>
    </source>
</evidence>
<proteinExistence type="predicted"/>
<dbReference type="Pfam" id="PF26480">
    <property type="entry name" value="DUF8153"/>
    <property type="match status" value="1"/>
</dbReference>
<evidence type="ECO:0000256" key="1">
    <source>
        <dbReference type="SAM" id="MobiDB-lite"/>
    </source>
</evidence>
<organism evidence="4 5">
    <name type="scientific">Halomicrobium mukohataei</name>
    <dbReference type="NCBI Taxonomy" id="57705"/>
    <lineage>
        <taxon>Archaea</taxon>
        <taxon>Methanobacteriati</taxon>
        <taxon>Methanobacteriota</taxon>
        <taxon>Stenosarchaea group</taxon>
        <taxon>Halobacteria</taxon>
        <taxon>Halobacteriales</taxon>
        <taxon>Haloarculaceae</taxon>
        <taxon>Halomicrobium</taxon>
    </lineage>
</organism>
<dbReference type="AlphaFoldDB" id="A0A847U8Y5"/>
<protein>
    <recommendedName>
        <fullName evidence="3">DUF8153 domain-containing protein</fullName>
    </recommendedName>
</protein>
<dbReference type="Proteomes" id="UP000608662">
    <property type="component" value="Unassembled WGS sequence"/>
</dbReference>
<gene>
    <name evidence="4" type="ORF">GOC74_05905</name>
</gene>
<dbReference type="InterPro" id="IPR058466">
    <property type="entry name" value="DUF8153"/>
</dbReference>
<feature type="transmembrane region" description="Helical" evidence="2">
    <location>
        <begin position="30"/>
        <end position="50"/>
    </location>
</feature>
<evidence type="ECO:0000313" key="4">
    <source>
        <dbReference type="EMBL" id="NLV09459.1"/>
    </source>
</evidence>
<evidence type="ECO:0000313" key="5">
    <source>
        <dbReference type="Proteomes" id="UP000608662"/>
    </source>
</evidence>
<evidence type="ECO:0000259" key="3">
    <source>
        <dbReference type="Pfam" id="PF26480"/>
    </source>
</evidence>
<feature type="region of interest" description="Disordered" evidence="1">
    <location>
        <begin position="113"/>
        <end position="136"/>
    </location>
</feature>
<keyword evidence="2" id="KW-0472">Membrane</keyword>
<dbReference type="RefSeq" id="WP_170093322.1">
    <property type="nucleotide sequence ID" value="NZ_WOYG01000001.1"/>
</dbReference>